<evidence type="ECO:0000313" key="2">
    <source>
        <dbReference type="Proteomes" id="UP001565474"/>
    </source>
</evidence>
<protein>
    <submittedName>
        <fullName evidence="1">dUTPase</fullName>
    </submittedName>
</protein>
<accession>A0ABV4GQB6</accession>
<keyword evidence="2" id="KW-1185">Reference proteome</keyword>
<dbReference type="Proteomes" id="UP001565474">
    <property type="component" value="Unassembled WGS sequence"/>
</dbReference>
<gene>
    <name evidence="1" type="ORF">ABH992_006105</name>
</gene>
<proteinExistence type="predicted"/>
<evidence type="ECO:0000313" key="1">
    <source>
        <dbReference type="EMBL" id="MEY9473706.1"/>
    </source>
</evidence>
<organism evidence="1 2">
    <name type="scientific">Bradyrhizobium yuanmingense</name>
    <dbReference type="NCBI Taxonomy" id="108015"/>
    <lineage>
        <taxon>Bacteria</taxon>
        <taxon>Pseudomonadati</taxon>
        <taxon>Pseudomonadota</taxon>
        <taxon>Alphaproteobacteria</taxon>
        <taxon>Hyphomicrobiales</taxon>
        <taxon>Nitrobacteraceae</taxon>
        <taxon>Bradyrhizobium</taxon>
    </lineage>
</organism>
<sequence length="59" mass="6647">MSVKSIVAKILRDELASMGIRSLTVQESERIAAHIFERITDLELELAARDLASASRYRD</sequence>
<dbReference type="EMBL" id="JBGBZN010000002">
    <property type="protein sequence ID" value="MEY9473706.1"/>
    <property type="molecule type" value="Genomic_DNA"/>
</dbReference>
<reference evidence="1 2" key="1">
    <citation type="submission" date="2024-07" db="EMBL/GenBank/DDBJ databases">
        <title>Genomic Encyclopedia of Type Strains, Phase V (KMG-V): Genome sequencing to study the core and pangenomes of soil and plant-associated prokaryotes.</title>
        <authorList>
            <person name="Whitman W."/>
        </authorList>
    </citation>
    <scope>NUCLEOTIDE SEQUENCE [LARGE SCALE GENOMIC DNA]</scope>
    <source>
        <strain evidence="1 2">USDA 222</strain>
    </source>
</reference>
<comment type="caution">
    <text evidence="1">The sequence shown here is derived from an EMBL/GenBank/DDBJ whole genome shotgun (WGS) entry which is preliminary data.</text>
</comment>
<name>A0ABV4GQB6_9BRAD</name>